<evidence type="ECO:0000256" key="6">
    <source>
        <dbReference type="ARBA" id="ARBA00023065"/>
    </source>
</evidence>
<evidence type="ECO:0000256" key="4">
    <source>
        <dbReference type="ARBA" id="ARBA00022692"/>
    </source>
</evidence>
<keyword evidence="5" id="KW-1133">Transmembrane helix</keyword>
<dbReference type="PANTHER" id="PTHR33281">
    <property type="entry name" value="UPF0187 PROTEIN YNEE"/>
    <property type="match status" value="1"/>
</dbReference>
<keyword evidence="4" id="KW-0812">Transmembrane</keyword>
<evidence type="ECO:0000256" key="1">
    <source>
        <dbReference type="ARBA" id="ARBA00004651"/>
    </source>
</evidence>
<feature type="compositionally biased region" description="Basic and acidic residues" evidence="8">
    <location>
        <begin position="1"/>
        <end position="22"/>
    </location>
</feature>
<dbReference type="PANTHER" id="PTHR33281:SF19">
    <property type="entry name" value="VOLTAGE-DEPENDENT ANION CHANNEL-FORMING PROTEIN YNEE"/>
    <property type="match status" value="1"/>
</dbReference>
<evidence type="ECO:0000313" key="9">
    <source>
        <dbReference type="EMBL" id="KOO32217.1"/>
    </source>
</evidence>
<dbReference type="Proteomes" id="UP000037460">
    <property type="component" value="Unassembled WGS sequence"/>
</dbReference>
<evidence type="ECO:0000256" key="8">
    <source>
        <dbReference type="SAM" id="MobiDB-lite"/>
    </source>
</evidence>
<dbReference type="InterPro" id="IPR044669">
    <property type="entry name" value="YneE/VCCN1/2-like"/>
</dbReference>
<name>A0A0M0K0U0_9EUKA</name>
<evidence type="ECO:0000313" key="10">
    <source>
        <dbReference type="Proteomes" id="UP000037460"/>
    </source>
</evidence>
<dbReference type="EMBL" id="JWZX01001825">
    <property type="protein sequence ID" value="KOO32217.1"/>
    <property type="molecule type" value="Genomic_DNA"/>
</dbReference>
<proteinExistence type="predicted"/>
<feature type="region of interest" description="Disordered" evidence="8">
    <location>
        <begin position="1"/>
        <end position="48"/>
    </location>
</feature>
<sequence length="456" mass="51192">MREHPLSYEEYMRQRSAGRDPLAEAVQGQSASMERGVVPPPPVKATPERTEAAFTPPAEFDFFQDVFKPTVESVVKAVVSPGAQQDSDESYMRVPWWEQGSTYSEDQRKDRRTVFMHDDWKRHRSSERFFRNIKTWPSSGINQALRKELTFVTSVSVFVVLANMLLYQYQDFGGVVHPGPLSFLDGPIKSLSLPALPFSMASPVLSLLLVFRTNTAYFRWNEARTLWGGLINNCRNIVRQTTTMFPNDAYHNALKKRLATETATFIKSLRNFLRGPEDDATLRKELYAYVNQGLMTSAQAEATLAAKNRPMFALAAMSATLRKANIDEMYISRMDSTISVLVDLTGANERIFKSPIPLVYTRLTARFLSVFLTLLPLAMWAALGESWNHWATIPATFILSVFLFGVEEVGIQIEEPFSILPLEAMCNGAIEAVQLEMLAAEQSQVFEAAGDAVAVA</sequence>
<organism evidence="9 10">
    <name type="scientific">Chrysochromulina tobinii</name>
    <dbReference type="NCBI Taxonomy" id="1460289"/>
    <lineage>
        <taxon>Eukaryota</taxon>
        <taxon>Haptista</taxon>
        <taxon>Haptophyta</taxon>
        <taxon>Prymnesiophyceae</taxon>
        <taxon>Prymnesiales</taxon>
        <taxon>Chrysochromulinaceae</taxon>
        <taxon>Chrysochromulina</taxon>
    </lineage>
</organism>
<gene>
    <name evidence="9" type="ORF">Ctob_010463</name>
</gene>
<keyword evidence="7" id="KW-0472">Membrane</keyword>
<comment type="subcellular location">
    <subcellularLocation>
        <location evidence="1">Cell membrane</location>
        <topology evidence="1">Multi-pass membrane protein</topology>
    </subcellularLocation>
</comment>
<keyword evidence="10" id="KW-1185">Reference proteome</keyword>
<dbReference type="GO" id="GO:0005254">
    <property type="term" value="F:chloride channel activity"/>
    <property type="evidence" value="ECO:0007669"/>
    <property type="project" value="InterPro"/>
</dbReference>
<dbReference type="AlphaFoldDB" id="A0A0M0K0U0"/>
<comment type="caution">
    <text evidence="9">The sequence shown here is derived from an EMBL/GenBank/DDBJ whole genome shotgun (WGS) entry which is preliminary data.</text>
</comment>
<evidence type="ECO:0000256" key="5">
    <source>
        <dbReference type="ARBA" id="ARBA00022989"/>
    </source>
</evidence>
<protein>
    <submittedName>
        <fullName evidence="9">Uncharacterized protein</fullName>
    </submittedName>
</protein>
<dbReference type="OrthoDB" id="1368at2759"/>
<keyword evidence="6" id="KW-0406">Ion transport</keyword>
<evidence type="ECO:0000256" key="7">
    <source>
        <dbReference type="ARBA" id="ARBA00023136"/>
    </source>
</evidence>
<evidence type="ECO:0000256" key="3">
    <source>
        <dbReference type="ARBA" id="ARBA00022475"/>
    </source>
</evidence>
<keyword evidence="3" id="KW-1003">Cell membrane</keyword>
<keyword evidence="2" id="KW-0813">Transport</keyword>
<accession>A0A0M0K0U0</accession>
<evidence type="ECO:0000256" key="2">
    <source>
        <dbReference type="ARBA" id="ARBA00022448"/>
    </source>
</evidence>
<dbReference type="GO" id="GO:0005886">
    <property type="term" value="C:plasma membrane"/>
    <property type="evidence" value="ECO:0007669"/>
    <property type="project" value="UniProtKB-SubCell"/>
</dbReference>
<reference evidence="10" key="1">
    <citation type="journal article" date="2015" name="PLoS Genet.">
        <title>Genome Sequence and Transcriptome Analyses of Chrysochromulina tobin: Metabolic Tools for Enhanced Algal Fitness in the Prominent Order Prymnesiales (Haptophyceae).</title>
        <authorList>
            <person name="Hovde B.T."/>
            <person name="Deodato C.R."/>
            <person name="Hunsperger H.M."/>
            <person name="Ryken S.A."/>
            <person name="Yost W."/>
            <person name="Jha R.K."/>
            <person name="Patterson J."/>
            <person name="Monnat R.J. Jr."/>
            <person name="Barlow S.B."/>
            <person name="Starkenburg S.R."/>
            <person name="Cattolico R.A."/>
        </authorList>
    </citation>
    <scope>NUCLEOTIDE SEQUENCE</scope>
    <source>
        <strain evidence="10">CCMP291</strain>
    </source>
</reference>
<dbReference type="Pfam" id="PF25539">
    <property type="entry name" value="Bestrophin_2"/>
    <property type="match status" value="1"/>
</dbReference>